<name>A0ABP9HE04_9ACTN</name>
<feature type="region of interest" description="Disordered" evidence="1">
    <location>
        <begin position="29"/>
        <end position="66"/>
    </location>
</feature>
<comment type="caution">
    <text evidence="2">The sequence shown here is derived from an EMBL/GenBank/DDBJ whole genome shotgun (WGS) entry which is preliminary data.</text>
</comment>
<organism evidence="2 3">
    <name type="scientific">Yinghuangia aomiensis</name>
    <dbReference type="NCBI Taxonomy" id="676205"/>
    <lineage>
        <taxon>Bacteria</taxon>
        <taxon>Bacillati</taxon>
        <taxon>Actinomycetota</taxon>
        <taxon>Actinomycetes</taxon>
        <taxon>Kitasatosporales</taxon>
        <taxon>Streptomycetaceae</taxon>
        <taxon>Yinghuangia</taxon>
    </lineage>
</organism>
<evidence type="ECO:0000313" key="3">
    <source>
        <dbReference type="Proteomes" id="UP001500466"/>
    </source>
</evidence>
<accession>A0ABP9HE04</accession>
<reference evidence="3" key="1">
    <citation type="journal article" date="2019" name="Int. J. Syst. Evol. Microbiol.">
        <title>The Global Catalogue of Microorganisms (GCM) 10K type strain sequencing project: providing services to taxonomists for standard genome sequencing and annotation.</title>
        <authorList>
            <consortium name="The Broad Institute Genomics Platform"/>
            <consortium name="The Broad Institute Genome Sequencing Center for Infectious Disease"/>
            <person name="Wu L."/>
            <person name="Ma J."/>
        </authorList>
    </citation>
    <scope>NUCLEOTIDE SEQUENCE [LARGE SCALE GENOMIC DNA]</scope>
    <source>
        <strain evidence="3">JCM 17986</strain>
    </source>
</reference>
<dbReference type="EMBL" id="BAABHS010000012">
    <property type="protein sequence ID" value="GAA4968593.1"/>
    <property type="molecule type" value="Genomic_DNA"/>
</dbReference>
<gene>
    <name evidence="2" type="ORF">GCM10023205_37220</name>
</gene>
<sequence length="66" mass="6870">MRDVEDMGGDPVCWLSLVCPECGKIREGAQGEGPCPYCGADENADADKGADPDGARESAGEPARDE</sequence>
<evidence type="ECO:0000313" key="2">
    <source>
        <dbReference type="EMBL" id="GAA4968593.1"/>
    </source>
</evidence>
<dbReference type="RefSeq" id="WP_345676648.1">
    <property type="nucleotide sequence ID" value="NZ_BAABHS010000012.1"/>
</dbReference>
<dbReference type="Proteomes" id="UP001500466">
    <property type="component" value="Unassembled WGS sequence"/>
</dbReference>
<feature type="compositionally biased region" description="Basic and acidic residues" evidence="1">
    <location>
        <begin position="45"/>
        <end position="66"/>
    </location>
</feature>
<evidence type="ECO:0000256" key="1">
    <source>
        <dbReference type="SAM" id="MobiDB-lite"/>
    </source>
</evidence>
<proteinExistence type="predicted"/>
<protein>
    <submittedName>
        <fullName evidence="2">Uncharacterized protein</fullName>
    </submittedName>
</protein>
<keyword evidence="3" id="KW-1185">Reference proteome</keyword>